<protein>
    <recommendedName>
        <fullName evidence="2">DM2 domain-containing protein</fullName>
    </recommendedName>
</protein>
<dbReference type="PANTHER" id="PTHR13844">
    <property type="entry name" value="SWI/SNF-RELATED MATRIX-ASSOCIATED ACTIN-DEPENDENT REGULATOR OF CHROMATIN SUBFAMILY D"/>
    <property type="match status" value="1"/>
</dbReference>
<dbReference type="SMART" id="SM00151">
    <property type="entry name" value="SWIB"/>
    <property type="match status" value="1"/>
</dbReference>
<dbReference type="SUPFAM" id="SSF47592">
    <property type="entry name" value="SWIB/MDM2 domain"/>
    <property type="match status" value="1"/>
</dbReference>
<organism evidence="3">
    <name type="scientific">viral metagenome</name>
    <dbReference type="NCBI Taxonomy" id="1070528"/>
    <lineage>
        <taxon>unclassified sequences</taxon>
        <taxon>metagenomes</taxon>
        <taxon>organismal metagenomes</taxon>
    </lineage>
</organism>
<dbReference type="InterPro" id="IPR036885">
    <property type="entry name" value="SWIB_MDM2_dom_sf"/>
</dbReference>
<sequence length="216" mass="23679">MAKTKAKTTTTPTTTPATEPKATKKATKKAAPKKDEAPVVVPEVTNEVVETPVVSASVDDAASLSAQMSELMTTFQRLSTEARSAVTKLRVLDKQYQRTIRVAQKSSNKKRKNSGAPRAPSGFVKPTLISKELASFLNKPHGTEMARTEVTKEINCYIRANQLQDKKNGRIILPDTKLTNLLKIGKGEELTYFNLQKYMSPHFAKMGNKTAPTTTA</sequence>
<reference evidence="3" key="1">
    <citation type="journal article" date="2020" name="Nature">
        <title>Giant virus diversity and host interactions through global metagenomics.</title>
        <authorList>
            <person name="Schulz F."/>
            <person name="Roux S."/>
            <person name="Paez-Espino D."/>
            <person name="Jungbluth S."/>
            <person name="Walsh D.A."/>
            <person name="Denef V.J."/>
            <person name="McMahon K.D."/>
            <person name="Konstantinidis K.T."/>
            <person name="Eloe-Fadrosh E.A."/>
            <person name="Kyrpides N.C."/>
            <person name="Woyke T."/>
        </authorList>
    </citation>
    <scope>NUCLEOTIDE SEQUENCE</scope>
    <source>
        <strain evidence="3">GVMAG-M-3300024258-14</strain>
    </source>
</reference>
<dbReference type="InterPro" id="IPR003121">
    <property type="entry name" value="SWIB_MDM2_domain"/>
</dbReference>
<evidence type="ECO:0000313" key="3">
    <source>
        <dbReference type="EMBL" id="QHT93796.1"/>
    </source>
</evidence>
<proteinExistence type="predicted"/>
<name>A0A6C0IMY0_9ZZZZ</name>
<feature type="domain" description="DM2" evidence="2">
    <location>
        <begin position="122"/>
        <end position="205"/>
    </location>
</feature>
<feature type="compositionally biased region" description="Low complexity" evidence="1">
    <location>
        <begin position="7"/>
        <end position="20"/>
    </location>
</feature>
<dbReference type="InterPro" id="IPR019835">
    <property type="entry name" value="SWIB_domain"/>
</dbReference>
<dbReference type="EMBL" id="MN740210">
    <property type="protein sequence ID" value="QHT93796.1"/>
    <property type="molecule type" value="Genomic_DNA"/>
</dbReference>
<accession>A0A6C0IMY0</accession>
<evidence type="ECO:0000259" key="2">
    <source>
        <dbReference type="PROSITE" id="PS51925"/>
    </source>
</evidence>
<dbReference type="AlphaFoldDB" id="A0A6C0IMY0"/>
<dbReference type="Pfam" id="PF02201">
    <property type="entry name" value="SWIB"/>
    <property type="match status" value="1"/>
</dbReference>
<dbReference type="Gene3D" id="1.10.245.10">
    <property type="entry name" value="SWIB/MDM2 domain"/>
    <property type="match status" value="1"/>
</dbReference>
<feature type="region of interest" description="Disordered" evidence="1">
    <location>
        <begin position="1"/>
        <end position="38"/>
    </location>
</feature>
<dbReference type="PROSITE" id="PS51925">
    <property type="entry name" value="SWIB_MDM2"/>
    <property type="match status" value="1"/>
</dbReference>
<evidence type="ECO:0000256" key="1">
    <source>
        <dbReference type="SAM" id="MobiDB-lite"/>
    </source>
</evidence>
<dbReference type="CDD" id="cd10567">
    <property type="entry name" value="SWIB-MDM2_like"/>
    <property type="match status" value="1"/>
</dbReference>
<feature type="region of interest" description="Disordered" evidence="1">
    <location>
        <begin position="102"/>
        <end position="123"/>
    </location>
</feature>